<reference evidence="1" key="2">
    <citation type="journal article" date="2020" name="Nat. Commun.">
        <title>Large-scale genome sequencing of mycorrhizal fungi provides insights into the early evolution of symbiotic traits.</title>
        <authorList>
            <person name="Miyauchi S."/>
            <person name="Kiss E."/>
            <person name="Kuo A."/>
            <person name="Drula E."/>
            <person name="Kohler A."/>
            <person name="Sanchez-Garcia M."/>
            <person name="Morin E."/>
            <person name="Andreopoulos B."/>
            <person name="Barry K.W."/>
            <person name="Bonito G."/>
            <person name="Buee M."/>
            <person name="Carver A."/>
            <person name="Chen C."/>
            <person name="Cichocki N."/>
            <person name="Clum A."/>
            <person name="Culley D."/>
            <person name="Crous P.W."/>
            <person name="Fauchery L."/>
            <person name="Girlanda M."/>
            <person name="Hayes R.D."/>
            <person name="Keri Z."/>
            <person name="LaButti K."/>
            <person name="Lipzen A."/>
            <person name="Lombard V."/>
            <person name="Magnuson J."/>
            <person name="Maillard F."/>
            <person name="Murat C."/>
            <person name="Nolan M."/>
            <person name="Ohm R.A."/>
            <person name="Pangilinan J."/>
            <person name="Pereira M.F."/>
            <person name="Perotto S."/>
            <person name="Peter M."/>
            <person name="Pfister S."/>
            <person name="Riley R."/>
            <person name="Sitrit Y."/>
            <person name="Stielow J.B."/>
            <person name="Szollosi G."/>
            <person name="Zifcakova L."/>
            <person name="Stursova M."/>
            <person name="Spatafora J.W."/>
            <person name="Tedersoo L."/>
            <person name="Vaario L.M."/>
            <person name="Yamada A."/>
            <person name="Yan M."/>
            <person name="Wang P."/>
            <person name="Xu J."/>
            <person name="Bruns T."/>
            <person name="Baldrian P."/>
            <person name="Vilgalys R."/>
            <person name="Dunand C."/>
            <person name="Henrissat B."/>
            <person name="Grigoriev I.V."/>
            <person name="Hibbett D."/>
            <person name="Nagy L.G."/>
            <person name="Martin F.M."/>
        </authorList>
    </citation>
    <scope>NUCLEOTIDE SEQUENCE</scope>
    <source>
        <strain evidence="1">P2</strain>
    </source>
</reference>
<gene>
    <name evidence="1" type="ORF">BDM02DRAFT_3087798</name>
</gene>
<dbReference type="Proteomes" id="UP000886501">
    <property type="component" value="Unassembled WGS sequence"/>
</dbReference>
<organism evidence="1 2">
    <name type="scientific">Thelephora ganbajun</name>
    <name type="common">Ganba fungus</name>
    <dbReference type="NCBI Taxonomy" id="370292"/>
    <lineage>
        <taxon>Eukaryota</taxon>
        <taxon>Fungi</taxon>
        <taxon>Dikarya</taxon>
        <taxon>Basidiomycota</taxon>
        <taxon>Agaricomycotina</taxon>
        <taxon>Agaricomycetes</taxon>
        <taxon>Thelephorales</taxon>
        <taxon>Thelephoraceae</taxon>
        <taxon>Thelephora</taxon>
    </lineage>
</organism>
<name>A0ACB6ZTT9_THEGA</name>
<evidence type="ECO:0000313" key="2">
    <source>
        <dbReference type="Proteomes" id="UP000886501"/>
    </source>
</evidence>
<accession>A0ACB6ZTT9</accession>
<dbReference type="EMBL" id="MU117965">
    <property type="protein sequence ID" value="KAF9653057.1"/>
    <property type="molecule type" value="Genomic_DNA"/>
</dbReference>
<evidence type="ECO:0000313" key="1">
    <source>
        <dbReference type="EMBL" id="KAF9653057.1"/>
    </source>
</evidence>
<reference evidence="1" key="1">
    <citation type="submission" date="2019-10" db="EMBL/GenBank/DDBJ databases">
        <authorList>
            <consortium name="DOE Joint Genome Institute"/>
            <person name="Kuo A."/>
            <person name="Miyauchi S."/>
            <person name="Kiss E."/>
            <person name="Drula E."/>
            <person name="Kohler A."/>
            <person name="Sanchez-Garcia M."/>
            <person name="Andreopoulos B."/>
            <person name="Barry K.W."/>
            <person name="Bonito G."/>
            <person name="Buee M."/>
            <person name="Carver A."/>
            <person name="Chen C."/>
            <person name="Cichocki N."/>
            <person name="Clum A."/>
            <person name="Culley D."/>
            <person name="Crous P.W."/>
            <person name="Fauchery L."/>
            <person name="Girlanda M."/>
            <person name="Hayes R."/>
            <person name="Keri Z."/>
            <person name="Labutti K."/>
            <person name="Lipzen A."/>
            <person name="Lombard V."/>
            <person name="Magnuson J."/>
            <person name="Maillard F."/>
            <person name="Morin E."/>
            <person name="Murat C."/>
            <person name="Nolan M."/>
            <person name="Ohm R."/>
            <person name="Pangilinan J."/>
            <person name="Pereira M."/>
            <person name="Perotto S."/>
            <person name="Peter M."/>
            <person name="Riley R."/>
            <person name="Sitrit Y."/>
            <person name="Stielow B."/>
            <person name="Szollosi G."/>
            <person name="Zifcakova L."/>
            <person name="Stursova M."/>
            <person name="Spatafora J.W."/>
            <person name="Tedersoo L."/>
            <person name="Vaario L.-M."/>
            <person name="Yamada A."/>
            <person name="Yan M."/>
            <person name="Wang P."/>
            <person name="Xu J."/>
            <person name="Bruns T."/>
            <person name="Baldrian P."/>
            <person name="Vilgalys R."/>
            <person name="Henrissat B."/>
            <person name="Grigoriev I.V."/>
            <person name="Hibbett D."/>
            <person name="Nagy L.G."/>
            <person name="Martin F.M."/>
        </authorList>
    </citation>
    <scope>NUCLEOTIDE SEQUENCE</scope>
    <source>
        <strain evidence="1">P2</strain>
    </source>
</reference>
<sequence>MPDLPPARPSRKGKEREQTRDPVPTDLAEKFIAHQRRTAASTKPRDRSERAIPTNLPATSVSPRRPHATPTPGHTTSNHLQDADPDEFSRRLKISVSPQSSPRPHQKLYNPNTDTIPMRHHQDSDVLVERGPSHLSPRPAILSRTQPHSPQRENAQQRQLFDHRKDDPVRFSNMARPNGTPQTIKPPTPSPRSSVDYVSASSTSSYAQSTLSSNFTLSTDGSSASSALFEGKPRSETTGTVLSAQLKRLYREISLLEAKVSREDGDETLDEPRVMLKGKEKKDDDTERDRWKRVLEDHKNLADMIHNLLRLTLAHNVPVSLRAVPEKYNLIMRLWLHGFHRPLENLRRCAFNNSIVALEHLQDFIYYAYTFYSCLFEEENLSVYRSSWVESLGDLARYRMAVSELVTSKTFHSTSLTQSAVSQVVNASDDIAMSTSADDTKASQVSDNPVLPKGNSPSVGIEAARAMELLPEREKWRNIAREWYSNGLVEYPGTGRLHHHMGFLCKEFGEGEELRGLYHFIKSMTTLQPFTTARESILALWSPSAQLRRSSPEAHVSDLFVLLHGMLFTNIQLDDFQSTLSRLLERLRIEEVEERDWMMMAVVNIGSVLEYGRPTAILKQISGIVPVIPPLPKSRTSSKKEERRDSDRMDVDAEEEDVKMCVADGVSSSPVTTKADADLDGDLPVHLKLSLQLTFSVLSQALSRPMRSIPFQKDTLNPYITIILTFVSTVVKSDHWTIFERVIPWGELAVFLSSVPRSIIKLSDEAAGSREPSIITVGCAPLPEDACLRGMAWGGRKIYERGFWSRAADGRINEAAVLDAKEGEEVSDGIIEDDDDDDDDGKGNSPHVSDQDNRWIRVLRSGMRITKYVDGFMCTQQPNGKRLWSVEGRLADRVESWKEQRREEREEEDIRRIRRRWDDSMDIDEETVEDASEESDVDDENDSEEVKALKERRRYLRSILQSASDKPHTAPQSPRRASRTRKSMPKPMNVIVPGYTVLVIDTNILLSSLSMFASLVESLRWTVIIPLPVIMELDGLATSNSPQLAEASKAALSFISSNLKTLCTSLKIQTSRGNYLSSLNVRTEQVDFGDGDSWERNMDDLILRAAVWHDEHWFDRSGLLKPSGAVPDPKKAAKVVLLSLDRNLRLKARSRQLAAASQSDLAAILENAA</sequence>
<proteinExistence type="predicted"/>
<comment type="caution">
    <text evidence="1">The sequence shown here is derived from an EMBL/GenBank/DDBJ whole genome shotgun (WGS) entry which is preliminary data.</text>
</comment>
<keyword evidence="2" id="KW-1185">Reference proteome</keyword>
<protein>
    <submittedName>
        <fullName evidence="1">Uncharacterized protein</fullName>
    </submittedName>
</protein>